<organism evidence="4 5">
    <name type="scientific">Dorea hominis</name>
    <dbReference type="NCBI Taxonomy" id="2763040"/>
    <lineage>
        <taxon>Bacteria</taxon>
        <taxon>Bacillati</taxon>
        <taxon>Bacillota</taxon>
        <taxon>Clostridia</taxon>
        <taxon>Lachnospirales</taxon>
        <taxon>Lachnospiraceae</taxon>
        <taxon>Dorea</taxon>
    </lineage>
</organism>
<keyword evidence="5" id="KW-1185">Reference proteome</keyword>
<sequence>MRYYEFVHNLGIHSWDIPALIVAVILVVMILVHHRNQKKRLNDFEDDLDQKIQEIREEMAENQPEMAAGETVQAGEAVQANGTAKV</sequence>
<gene>
    <name evidence="4" type="ORF">H8S07_06060</name>
</gene>
<evidence type="ECO:0000256" key="1">
    <source>
        <dbReference type="SAM" id="Coils"/>
    </source>
</evidence>
<comment type="caution">
    <text evidence="4">The sequence shown here is derived from an EMBL/GenBank/DDBJ whole genome shotgun (WGS) entry which is preliminary data.</text>
</comment>
<proteinExistence type="predicted"/>
<evidence type="ECO:0000256" key="3">
    <source>
        <dbReference type="SAM" id="Phobius"/>
    </source>
</evidence>
<dbReference type="RefSeq" id="WP_021860260.1">
    <property type="nucleotide sequence ID" value="NZ_JACOOY010000006.1"/>
</dbReference>
<dbReference type="EMBL" id="JACOOY010000006">
    <property type="protein sequence ID" value="MBC5664841.1"/>
    <property type="molecule type" value="Genomic_DNA"/>
</dbReference>
<evidence type="ECO:0000256" key="2">
    <source>
        <dbReference type="SAM" id="MobiDB-lite"/>
    </source>
</evidence>
<accession>A0ABR7EU10</accession>
<keyword evidence="3" id="KW-0472">Membrane</keyword>
<feature type="region of interest" description="Disordered" evidence="2">
    <location>
        <begin position="61"/>
        <end position="86"/>
    </location>
</feature>
<reference evidence="4 5" key="1">
    <citation type="submission" date="2020-08" db="EMBL/GenBank/DDBJ databases">
        <title>Genome public.</title>
        <authorList>
            <person name="Liu C."/>
            <person name="Sun Q."/>
        </authorList>
    </citation>
    <scope>NUCLEOTIDE SEQUENCE [LARGE SCALE GENOMIC DNA]</scope>
    <source>
        <strain evidence="4 5">NSJ-36</strain>
    </source>
</reference>
<evidence type="ECO:0000313" key="4">
    <source>
        <dbReference type="EMBL" id="MBC5664841.1"/>
    </source>
</evidence>
<dbReference type="Proteomes" id="UP000647235">
    <property type="component" value="Unassembled WGS sequence"/>
</dbReference>
<evidence type="ECO:0000313" key="5">
    <source>
        <dbReference type="Proteomes" id="UP000647235"/>
    </source>
</evidence>
<keyword evidence="3" id="KW-1133">Transmembrane helix</keyword>
<feature type="transmembrane region" description="Helical" evidence="3">
    <location>
        <begin position="12"/>
        <end position="32"/>
    </location>
</feature>
<protein>
    <submittedName>
        <fullName evidence="4">Uncharacterized protein</fullName>
    </submittedName>
</protein>
<feature type="coiled-coil region" evidence="1">
    <location>
        <begin position="34"/>
        <end position="61"/>
    </location>
</feature>
<keyword evidence="1" id="KW-0175">Coiled coil</keyword>
<keyword evidence="3" id="KW-0812">Transmembrane</keyword>
<name>A0ABR7EU10_9FIRM</name>